<protein>
    <submittedName>
        <fullName evidence="1">Uncharacterized protein</fullName>
    </submittedName>
</protein>
<organism evidence="1 2">
    <name type="scientific">Fermentimonas caenicola</name>
    <dbReference type="NCBI Taxonomy" id="1562970"/>
    <lineage>
        <taxon>Bacteria</taxon>
        <taxon>Pseudomonadati</taxon>
        <taxon>Bacteroidota</taxon>
        <taxon>Bacteroidia</taxon>
        <taxon>Bacteroidales</taxon>
        <taxon>Dysgonomonadaceae</taxon>
        <taxon>Fermentimonas</taxon>
    </lineage>
</organism>
<evidence type="ECO:0000313" key="1">
    <source>
        <dbReference type="EMBL" id="CEA15228.1"/>
    </source>
</evidence>
<dbReference type="KEGG" id="pbt:ING2E5B_0461"/>
<dbReference type="HOGENOM" id="CLU_417197_0_0_10"/>
<reference evidence="1 2" key="1">
    <citation type="submission" date="2014-08" db="EMBL/GenBank/DDBJ databases">
        <authorList>
            <person name="Wibberg D."/>
        </authorList>
    </citation>
    <scope>NUCLEOTIDE SEQUENCE [LARGE SCALE GENOMIC DNA]</scope>
    <source>
        <strain evidence="2">ING2-E5B</strain>
    </source>
</reference>
<dbReference type="AlphaFoldDB" id="A0A098BYI7"/>
<accession>A0A098BYI7</accession>
<dbReference type="Gene3D" id="1.10.10.1250">
    <property type="entry name" value="RNA polymerase, subunit delta, N-terminal domain"/>
    <property type="match status" value="1"/>
</dbReference>
<dbReference type="OrthoDB" id="1099552at2"/>
<name>A0A098BYI7_9BACT</name>
<dbReference type="EMBL" id="LN515532">
    <property type="protein sequence ID" value="CEA15228.1"/>
    <property type="molecule type" value="Genomic_DNA"/>
</dbReference>
<proteinExistence type="predicted"/>
<dbReference type="Proteomes" id="UP000032417">
    <property type="component" value="Chromosome 1"/>
</dbReference>
<gene>
    <name evidence="1" type="ORF">ING2E5B_0461</name>
</gene>
<keyword evidence="2" id="KW-1185">Reference proteome</keyword>
<evidence type="ECO:0000313" key="2">
    <source>
        <dbReference type="Proteomes" id="UP000032417"/>
    </source>
</evidence>
<sequence>MLREDLKFITIDYLRETNQLSVRSANCCLYEGLDNLYKIITFFEENGSFTKNKIKNAGYKTSIELDELCLKILPKIEKEKQHVYVEIREVKSIIKELSEPEREVLISIANLIDKFELEIKERAHIISYNNNDIFNFAVNYCIGNGNFPMFGILGMFLNLDNDRDIRMSIEILPVFQDCISNKLNEVAEKYNLSRERARQICNVDFCNIFDITSDVVEHKKGGRFFKYYELLQSRSNWDYVLDILSGIDIVTHETHVFRRNLQKEQNNLSFEFAAQIIAYIFRDVFIIYGSRFNCNKKAQEWKYTFLIRKIYTDYFDFEKMRDEFENILCDNDIEFFLDIEKYISNSQCWINFDYNKINRIVDITKTILLHEFGLYSDEINGQIKIPAVRERKTIDVVYDILKQNGKPMHLKDIFLEFKKLLPEHKYTIDNNPERLRPSLYKHNGITTVNRKSLYSLKEWNHTPRGTIRNKIVEFLEYKDTPQTVECITDYVNLYFKTNEKNVYSSMCSGKYFIQFNGNLFGLKNKHYSSDFKKIEKRGNEKKSFEQRLRDIEIFIVKNKHFPFSVSENNYEISLYRWWVKIEKRRKKLTPEQQMGVDRIKRVYADFNISKEEFDWQLKYDKLKTFLIVNRRKPTANGTENDLYRWFHRIKRDFIDDKLSEDQRRKYIELVKLI</sequence>
<dbReference type="InterPro" id="IPR038087">
    <property type="entry name" value="RNAP_delta_N_dom_sf"/>
</dbReference>
<dbReference type="STRING" id="1562970.ING2E5B_0461"/>